<dbReference type="InterPro" id="IPR002176">
    <property type="entry name" value="X-over_junc_endoDNase_RuvC"/>
</dbReference>
<proteinExistence type="inferred from homology"/>
<accession>A0A2M7T8U9</accession>
<keyword evidence="7 13" id="KW-0378">Hydrolase</keyword>
<dbReference type="HAMAP" id="MF_00034">
    <property type="entry name" value="RuvC"/>
    <property type="match status" value="1"/>
</dbReference>
<dbReference type="InterPro" id="IPR036397">
    <property type="entry name" value="RNaseH_sf"/>
</dbReference>
<evidence type="ECO:0000256" key="5">
    <source>
        <dbReference type="ARBA" id="ARBA00022759"/>
    </source>
</evidence>
<comment type="function">
    <text evidence="13">The RuvA-RuvB-RuvC complex processes Holliday junction (HJ) DNA during genetic recombination and DNA repair. Endonuclease that resolves HJ intermediates. Cleaves cruciform DNA by making single-stranded nicks across the HJ at symmetrical positions within the homologous arms, yielding a 5'-phosphate and a 3'-hydroxyl group; requires a central core of homology in the junction. The consensus cleavage sequence is 5'-(A/T)TT(C/G)-3'. Cleavage occurs on the 3'-side of the TT dinucleotide at the point of strand exchange. HJ branch migration catalyzed by RuvA-RuvB allows RuvC to scan DNA until it finds its consensus sequence, where it cleaves and resolves the cruciform DNA.</text>
</comment>
<dbReference type="NCBIfam" id="NF000711">
    <property type="entry name" value="PRK00039.2-1"/>
    <property type="match status" value="1"/>
</dbReference>
<organism evidence="15 16">
    <name type="scientific">Candidatus Aquicultor secundus</name>
    <dbReference type="NCBI Taxonomy" id="1973895"/>
    <lineage>
        <taxon>Bacteria</taxon>
        <taxon>Bacillati</taxon>
        <taxon>Actinomycetota</taxon>
        <taxon>Candidatus Aquicultoria</taxon>
        <taxon>Candidatus Aquicultorales</taxon>
        <taxon>Candidatus Aquicultoraceae</taxon>
        <taxon>Candidatus Aquicultor</taxon>
    </lineage>
</organism>
<evidence type="ECO:0000256" key="13">
    <source>
        <dbReference type="HAMAP-Rule" id="MF_00034"/>
    </source>
</evidence>
<comment type="catalytic activity">
    <reaction evidence="12 13">
        <text>Endonucleolytic cleavage at a junction such as a reciprocal single-stranded crossover between two homologous DNA duplexes (Holliday junction).</text>
        <dbReference type="EC" id="3.1.21.10"/>
    </reaction>
</comment>
<keyword evidence="8 13" id="KW-0460">Magnesium</keyword>
<comment type="cofactor">
    <cofactor evidence="13">
        <name>Mg(2+)</name>
        <dbReference type="ChEBI" id="CHEBI:18420"/>
    </cofactor>
    <text evidence="13">Binds 2 Mg(2+) ion per subunit.</text>
</comment>
<feature type="active site" evidence="13">
    <location>
        <position position="140"/>
    </location>
</feature>
<evidence type="ECO:0000313" key="15">
    <source>
        <dbReference type="EMBL" id="PIZ39039.1"/>
    </source>
</evidence>
<dbReference type="SUPFAM" id="SSF53098">
    <property type="entry name" value="Ribonuclease H-like"/>
    <property type="match status" value="1"/>
</dbReference>
<dbReference type="GO" id="GO:0003677">
    <property type="term" value="F:DNA binding"/>
    <property type="evidence" value="ECO:0007669"/>
    <property type="project" value="UniProtKB-KW"/>
</dbReference>
<protein>
    <recommendedName>
        <fullName evidence="13 14">Crossover junction endodeoxyribonuclease RuvC</fullName>
        <ecNumber evidence="13 14">3.1.21.10</ecNumber>
    </recommendedName>
    <alternativeName>
        <fullName evidence="13">Holliday junction nuclease RuvC</fullName>
    </alternativeName>
    <alternativeName>
        <fullName evidence="13">Holliday junction resolvase RuvC</fullName>
    </alternativeName>
</protein>
<dbReference type="AlphaFoldDB" id="A0A2M7T8U9"/>
<evidence type="ECO:0000256" key="7">
    <source>
        <dbReference type="ARBA" id="ARBA00022801"/>
    </source>
</evidence>
<keyword evidence="6 13" id="KW-0227">DNA damage</keyword>
<evidence type="ECO:0000256" key="6">
    <source>
        <dbReference type="ARBA" id="ARBA00022763"/>
    </source>
</evidence>
<dbReference type="GO" id="GO:0006310">
    <property type="term" value="P:DNA recombination"/>
    <property type="evidence" value="ECO:0007669"/>
    <property type="project" value="UniProtKB-UniRule"/>
</dbReference>
<dbReference type="Gene3D" id="3.30.420.10">
    <property type="entry name" value="Ribonuclease H-like superfamily/Ribonuclease H"/>
    <property type="match status" value="1"/>
</dbReference>
<dbReference type="PANTHER" id="PTHR30194:SF3">
    <property type="entry name" value="CROSSOVER JUNCTION ENDODEOXYRIBONUCLEASE RUVC"/>
    <property type="match status" value="1"/>
</dbReference>
<keyword evidence="10 13" id="KW-0233">DNA recombination</keyword>
<dbReference type="CDD" id="cd16962">
    <property type="entry name" value="RuvC"/>
    <property type="match status" value="1"/>
</dbReference>
<evidence type="ECO:0000256" key="2">
    <source>
        <dbReference type="ARBA" id="ARBA00022490"/>
    </source>
</evidence>
<keyword evidence="11 13" id="KW-0234">DNA repair</keyword>
<feature type="active site" evidence="13">
    <location>
        <position position="7"/>
    </location>
</feature>
<keyword evidence="2 13" id="KW-0963">Cytoplasm</keyword>
<dbReference type="PANTHER" id="PTHR30194">
    <property type="entry name" value="CROSSOVER JUNCTION ENDODEOXYRIBONUCLEASE RUVC"/>
    <property type="match status" value="1"/>
</dbReference>
<evidence type="ECO:0000256" key="4">
    <source>
        <dbReference type="ARBA" id="ARBA00022723"/>
    </source>
</evidence>
<comment type="similarity">
    <text evidence="1 13">Belongs to the RuvC family.</text>
</comment>
<dbReference type="GO" id="GO:0008821">
    <property type="term" value="F:crossover junction DNA endonuclease activity"/>
    <property type="evidence" value="ECO:0007669"/>
    <property type="project" value="UniProtKB-UniRule"/>
</dbReference>
<dbReference type="Pfam" id="PF02075">
    <property type="entry name" value="RuvC"/>
    <property type="match status" value="1"/>
</dbReference>
<keyword evidence="3 13" id="KW-0540">Nuclease</keyword>
<evidence type="ECO:0000256" key="8">
    <source>
        <dbReference type="ARBA" id="ARBA00022842"/>
    </source>
</evidence>
<evidence type="ECO:0000313" key="16">
    <source>
        <dbReference type="Proteomes" id="UP000230956"/>
    </source>
</evidence>
<dbReference type="GO" id="GO:0048476">
    <property type="term" value="C:Holliday junction resolvase complex"/>
    <property type="evidence" value="ECO:0007669"/>
    <property type="project" value="UniProtKB-UniRule"/>
</dbReference>
<evidence type="ECO:0000256" key="14">
    <source>
        <dbReference type="NCBIfam" id="TIGR00228"/>
    </source>
</evidence>
<comment type="subunit">
    <text evidence="13">Homodimer which binds Holliday junction (HJ) DNA. The HJ becomes 2-fold symmetrical on binding to RuvC with unstacked arms; it has a different conformation from HJ DNA in complex with RuvA. In the full resolvosome a probable DNA-RuvA(4)-RuvB(12)-RuvC(2) complex forms which resolves the HJ.</text>
</comment>
<feature type="binding site" evidence="13">
    <location>
        <position position="67"/>
    </location>
    <ligand>
        <name>Mg(2+)</name>
        <dbReference type="ChEBI" id="CHEBI:18420"/>
        <label>2</label>
    </ligand>
</feature>
<feature type="binding site" evidence="13">
    <location>
        <position position="7"/>
    </location>
    <ligand>
        <name>Mg(2+)</name>
        <dbReference type="ChEBI" id="CHEBI:18420"/>
        <label>1</label>
    </ligand>
</feature>
<keyword evidence="5 13" id="KW-0255">Endonuclease</keyword>
<feature type="binding site" evidence="13">
    <location>
        <position position="140"/>
    </location>
    <ligand>
        <name>Mg(2+)</name>
        <dbReference type="ChEBI" id="CHEBI:18420"/>
        <label>1</label>
    </ligand>
</feature>
<keyword evidence="9 13" id="KW-0238">DNA-binding</keyword>
<evidence type="ECO:0000256" key="10">
    <source>
        <dbReference type="ARBA" id="ARBA00023172"/>
    </source>
</evidence>
<evidence type="ECO:0000256" key="12">
    <source>
        <dbReference type="ARBA" id="ARBA00029354"/>
    </source>
</evidence>
<evidence type="ECO:0000256" key="1">
    <source>
        <dbReference type="ARBA" id="ARBA00009518"/>
    </source>
</evidence>
<dbReference type="NCBIfam" id="TIGR00228">
    <property type="entry name" value="ruvC"/>
    <property type="match status" value="1"/>
</dbReference>
<dbReference type="EMBL" id="PFNG01000132">
    <property type="protein sequence ID" value="PIZ39039.1"/>
    <property type="molecule type" value="Genomic_DNA"/>
</dbReference>
<reference evidence="16" key="1">
    <citation type="submission" date="2017-09" db="EMBL/GenBank/DDBJ databases">
        <title>Depth-based differentiation of microbial function through sediment-hosted aquifers and enrichment of novel symbionts in the deep terrestrial subsurface.</title>
        <authorList>
            <person name="Probst A.J."/>
            <person name="Ladd B."/>
            <person name="Jarett J.K."/>
            <person name="Geller-Mcgrath D.E."/>
            <person name="Sieber C.M.K."/>
            <person name="Emerson J.B."/>
            <person name="Anantharaman K."/>
            <person name="Thomas B.C."/>
            <person name="Malmstrom R."/>
            <person name="Stieglmeier M."/>
            <person name="Klingl A."/>
            <person name="Woyke T."/>
            <person name="Ryan C.M."/>
            <person name="Banfield J.F."/>
        </authorList>
    </citation>
    <scope>NUCLEOTIDE SEQUENCE [LARGE SCALE GENOMIC DNA]</scope>
</reference>
<dbReference type="EC" id="3.1.21.10" evidence="13 14"/>
<name>A0A2M7T8U9_9ACTN</name>
<keyword evidence="4 13" id="KW-0479">Metal-binding</keyword>
<evidence type="ECO:0000256" key="9">
    <source>
        <dbReference type="ARBA" id="ARBA00023125"/>
    </source>
</evidence>
<dbReference type="Proteomes" id="UP000230956">
    <property type="component" value="Unassembled WGS sequence"/>
</dbReference>
<sequence>MIILAVDPGTATTGYGVIEYEGNRFKVKDYGIISTEAKVAAELRLQHIYDGLKNLIARYRPDHFVVEQLFFNQNVRTALAVGQARGVCLLVAADGGLPVAEYTPLQVKQAVVGYGRAEKAQVQQMVKAILNLTEIPKPDDAADALALGICHAHSYRSNTITRRALDDSVLEG</sequence>
<dbReference type="PRINTS" id="PR00696">
    <property type="entry name" value="RSOLVASERUVC"/>
</dbReference>
<dbReference type="InterPro" id="IPR012337">
    <property type="entry name" value="RNaseH-like_sf"/>
</dbReference>
<dbReference type="FunFam" id="3.30.420.10:FF:000002">
    <property type="entry name" value="Crossover junction endodeoxyribonuclease RuvC"/>
    <property type="match status" value="1"/>
</dbReference>
<dbReference type="RefSeq" id="WP_286678167.1">
    <property type="nucleotide sequence ID" value="NZ_MNXI01000065.1"/>
</dbReference>
<comment type="caution">
    <text evidence="15">The sequence shown here is derived from an EMBL/GenBank/DDBJ whole genome shotgun (WGS) entry which is preliminary data.</text>
</comment>
<gene>
    <name evidence="13" type="primary">ruvC</name>
    <name evidence="15" type="ORF">COY37_05500</name>
</gene>
<dbReference type="GO" id="GO:0005737">
    <property type="term" value="C:cytoplasm"/>
    <property type="evidence" value="ECO:0007669"/>
    <property type="project" value="UniProtKB-SubCell"/>
</dbReference>
<dbReference type="GO" id="GO:0000287">
    <property type="term" value="F:magnesium ion binding"/>
    <property type="evidence" value="ECO:0007669"/>
    <property type="project" value="UniProtKB-UniRule"/>
</dbReference>
<evidence type="ECO:0000256" key="11">
    <source>
        <dbReference type="ARBA" id="ARBA00023204"/>
    </source>
</evidence>
<dbReference type="GO" id="GO:0006281">
    <property type="term" value="P:DNA repair"/>
    <property type="evidence" value="ECO:0007669"/>
    <property type="project" value="UniProtKB-UniRule"/>
</dbReference>
<feature type="active site" evidence="13">
    <location>
        <position position="67"/>
    </location>
</feature>
<comment type="subcellular location">
    <subcellularLocation>
        <location evidence="13">Cytoplasm</location>
    </subcellularLocation>
</comment>
<evidence type="ECO:0000256" key="3">
    <source>
        <dbReference type="ARBA" id="ARBA00022722"/>
    </source>
</evidence>